<dbReference type="GO" id="GO:0004519">
    <property type="term" value="F:endonuclease activity"/>
    <property type="evidence" value="ECO:0007669"/>
    <property type="project" value="UniProtKB-KW"/>
</dbReference>
<organism evidence="2 3">
    <name type="scientific">Mojavia pulchra JT2-VF2</name>
    <dbReference type="NCBI Taxonomy" id="287848"/>
    <lineage>
        <taxon>Bacteria</taxon>
        <taxon>Bacillati</taxon>
        <taxon>Cyanobacteriota</taxon>
        <taxon>Cyanophyceae</taxon>
        <taxon>Nostocales</taxon>
        <taxon>Nostocaceae</taxon>
    </lineage>
</organism>
<feature type="domain" description="Putative restriction endonuclease" evidence="1">
    <location>
        <begin position="22"/>
        <end position="184"/>
    </location>
</feature>
<gene>
    <name evidence="2" type="ORF">KME32_16060</name>
</gene>
<comment type="caution">
    <text evidence="2">The sequence shown here is derived from an EMBL/GenBank/DDBJ whole genome shotgun (WGS) entry which is preliminary data.</text>
</comment>
<dbReference type="Proteomes" id="UP000715781">
    <property type="component" value="Unassembled WGS sequence"/>
</dbReference>
<dbReference type="PANTHER" id="PTHR47152">
    <property type="entry name" value="SLR2084 PROTEIN-RELATED"/>
    <property type="match status" value="1"/>
</dbReference>
<evidence type="ECO:0000313" key="3">
    <source>
        <dbReference type="Proteomes" id="UP000715781"/>
    </source>
</evidence>
<keyword evidence="2" id="KW-0540">Nuclease</keyword>
<sequence length="213" mass="24484">MVTAAALAEQRVILNNISWQTFTAILKELGEKRAARLAYNQGTLEIMTPLGEHENTNRFIDDLIRILADELNLNLKKFGSLTLKRDDMQRGVEPDSCYYIQNESLARGKRDIDLNFDPPPDLVIEIDITSTSLDKRPIYANLGVPEFLLYDGRTLKFFVLSEPILIYTLVQQSPTFPLLMLDVIPRFIEQSLTEGETLTLRSFRTWVSQRLKY</sequence>
<accession>A0A951PZN9</accession>
<dbReference type="PANTHER" id="PTHR47152:SF2">
    <property type="entry name" value="SLR2084 PROTEIN"/>
    <property type="match status" value="1"/>
</dbReference>
<dbReference type="InterPro" id="IPR011335">
    <property type="entry name" value="Restrct_endonuc-II-like"/>
</dbReference>
<name>A0A951PZN9_9NOST</name>
<dbReference type="Gene3D" id="3.90.1570.10">
    <property type="entry name" value="tt1808, chain A"/>
    <property type="match status" value="1"/>
</dbReference>
<dbReference type="InterPro" id="IPR008538">
    <property type="entry name" value="Uma2"/>
</dbReference>
<protein>
    <submittedName>
        <fullName evidence="2">Uma2 family endonuclease</fullName>
    </submittedName>
</protein>
<dbReference type="SUPFAM" id="SSF52980">
    <property type="entry name" value="Restriction endonuclease-like"/>
    <property type="match status" value="1"/>
</dbReference>
<evidence type="ECO:0000259" key="1">
    <source>
        <dbReference type="Pfam" id="PF05685"/>
    </source>
</evidence>
<dbReference type="Pfam" id="PF05685">
    <property type="entry name" value="Uma2"/>
    <property type="match status" value="1"/>
</dbReference>
<dbReference type="CDD" id="cd06260">
    <property type="entry name" value="DUF820-like"/>
    <property type="match status" value="1"/>
</dbReference>
<evidence type="ECO:0000313" key="2">
    <source>
        <dbReference type="EMBL" id="MBW4562631.1"/>
    </source>
</evidence>
<proteinExistence type="predicted"/>
<reference evidence="2" key="2">
    <citation type="journal article" date="2022" name="Microbiol. Resour. Announc.">
        <title>Metagenome Sequencing to Explore Phylogenomics of Terrestrial Cyanobacteria.</title>
        <authorList>
            <person name="Ward R.D."/>
            <person name="Stajich J.E."/>
            <person name="Johansen J.R."/>
            <person name="Huntemann M."/>
            <person name="Clum A."/>
            <person name="Foster B."/>
            <person name="Foster B."/>
            <person name="Roux S."/>
            <person name="Palaniappan K."/>
            <person name="Varghese N."/>
            <person name="Mukherjee S."/>
            <person name="Reddy T.B.K."/>
            <person name="Daum C."/>
            <person name="Copeland A."/>
            <person name="Chen I.A."/>
            <person name="Ivanova N.N."/>
            <person name="Kyrpides N.C."/>
            <person name="Shapiro N."/>
            <person name="Eloe-Fadrosh E.A."/>
            <person name="Pietrasiak N."/>
        </authorList>
    </citation>
    <scope>NUCLEOTIDE SEQUENCE</scope>
    <source>
        <strain evidence="2">JT2-VF2</strain>
    </source>
</reference>
<keyword evidence="2" id="KW-0378">Hydrolase</keyword>
<dbReference type="AlphaFoldDB" id="A0A951PZN9"/>
<dbReference type="InterPro" id="IPR012296">
    <property type="entry name" value="Nuclease_put_TT1808"/>
</dbReference>
<dbReference type="EMBL" id="JAHHHN010000008">
    <property type="protein sequence ID" value="MBW4562631.1"/>
    <property type="molecule type" value="Genomic_DNA"/>
</dbReference>
<keyword evidence="2" id="KW-0255">Endonuclease</keyword>
<reference evidence="2" key="1">
    <citation type="submission" date="2021-05" db="EMBL/GenBank/DDBJ databases">
        <authorList>
            <person name="Pietrasiak N."/>
            <person name="Ward R."/>
            <person name="Stajich J.E."/>
            <person name="Kurbessoian T."/>
        </authorList>
    </citation>
    <scope>NUCLEOTIDE SEQUENCE</scope>
    <source>
        <strain evidence="2">JT2-VF2</strain>
    </source>
</reference>